<dbReference type="EMBL" id="OX465085">
    <property type="protein sequence ID" value="CAI9300560.1"/>
    <property type="molecule type" value="Genomic_DNA"/>
</dbReference>
<evidence type="ECO:0000313" key="1">
    <source>
        <dbReference type="EMBL" id="CAI9300560.1"/>
    </source>
</evidence>
<evidence type="ECO:0000313" key="2">
    <source>
        <dbReference type="Proteomes" id="UP001177003"/>
    </source>
</evidence>
<name>A0AA35ZX56_LACSI</name>
<reference evidence="1" key="1">
    <citation type="submission" date="2023-04" db="EMBL/GenBank/DDBJ databases">
        <authorList>
            <person name="Vijverberg K."/>
            <person name="Xiong W."/>
            <person name="Schranz E."/>
        </authorList>
    </citation>
    <scope>NUCLEOTIDE SEQUENCE</scope>
</reference>
<sequence length="113" mass="12372">MQIKTRGNEKSYRDGRGKCVEFGCLSYPSKEDKMRAGEIKSSDSNQAVEDEIGVARIFEIAEALPLAFGDFRQASIDGDDSTGRGSGQLVAEGISEGCHYAIGDAVRMRRRHL</sequence>
<protein>
    <submittedName>
        <fullName evidence="1">Uncharacterized protein</fullName>
    </submittedName>
</protein>
<gene>
    <name evidence="1" type="ORF">LSALG_LOCUS39187</name>
</gene>
<dbReference type="AlphaFoldDB" id="A0AA35ZX56"/>
<dbReference type="Proteomes" id="UP001177003">
    <property type="component" value="Chromosome 9"/>
</dbReference>
<accession>A0AA35ZX56</accession>
<proteinExistence type="predicted"/>
<organism evidence="1 2">
    <name type="scientific">Lactuca saligna</name>
    <name type="common">Willowleaf lettuce</name>
    <dbReference type="NCBI Taxonomy" id="75948"/>
    <lineage>
        <taxon>Eukaryota</taxon>
        <taxon>Viridiplantae</taxon>
        <taxon>Streptophyta</taxon>
        <taxon>Embryophyta</taxon>
        <taxon>Tracheophyta</taxon>
        <taxon>Spermatophyta</taxon>
        <taxon>Magnoliopsida</taxon>
        <taxon>eudicotyledons</taxon>
        <taxon>Gunneridae</taxon>
        <taxon>Pentapetalae</taxon>
        <taxon>asterids</taxon>
        <taxon>campanulids</taxon>
        <taxon>Asterales</taxon>
        <taxon>Asteraceae</taxon>
        <taxon>Cichorioideae</taxon>
        <taxon>Cichorieae</taxon>
        <taxon>Lactucinae</taxon>
        <taxon>Lactuca</taxon>
    </lineage>
</organism>
<keyword evidence="2" id="KW-1185">Reference proteome</keyword>